<sequence>MRFPVSVIAFSGFASLTAAQASAELVEEALIWGIPLYQTAITGYKTLAKNQVGFNTFIRNHALENSSTDPNLAPNVDTLYSQVFLDLYNTGVEITAPVNESSDRYLLLPFYEAYTNYFASASRRNYPHGSKFLVYGPNSPKVKDESIYDAIFTSPTDLAWLVARTEVKYYHNSTDLAIANAIESTFTVSTTESVTPRNPAILLPSGVLSTDPLYFWKALGNLVTLFPPTVPAVLDAFVSLGLSPTGFNSTGLDATTLAELTAAPALLASLLTSVDPVTTVKSPRADVAVNNNWFTFLDAGNYSTDYSLRAALALAGGGANIPADAVYYEAEVDIDFDILNGNTSYVIDVPSTGFPNNAFWSIIAYYKSNASLIYNTAEIYGVGTHTGADLVYTVDDTIIRILLQPTEPTETDVNWLPTPNDLEFTLITRVYQPTSEVIANKFPFPPIRKFNTSDLAATTEVPYGAPTAVLSTSTNIQYSAPNLYSSAKSVSGSIFLVVLLVVGLI</sequence>
<evidence type="ECO:0000313" key="5">
    <source>
        <dbReference type="Proteomes" id="UP001211907"/>
    </source>
</evidence>
<protein>
    <submittedName>
        <fullName evidence="4">Uncharacterized protein</fullName>
    </submittedName>
</protein>
<feature type="chain" id="PRO_5042029205" evidence="1">
    <location>
        <begin position="20"/>
        <end position="505"/>
    </location>
</feature>
<dbReference type="PANTHER" id="PTHR36509:SF2">
    <property type="entry name" value="BLL3101 PROTEIN"/>
    <property type="match status" value="1"/>
</dbReference>
<dbReference type="Gene3D" id="2.60.40.1610">
    <property type="entry name" value="Domain of unknown function DUF1254"/>
    <property type="match status" value="1"/>
</dbReference>
<dbReference type="Proteomes" id="UP001211907">
    <property type="component" value="Unassembled WGS sequence"/>
</dbReference>
<gene>
    <name evidence="4" type="ORF">HK100_010263</name>
</gene>
<dbReference type="Gene3D" id="2.60.120.600">
    <property type="entry name" value="Domain of unknown function DUF1214, C-terminal domain"/>
    <property type="match status" value="1"/>
</dbReference>
<feature type="domain" description="DUF1254" evidence="3">
    <location>
        <begin position="54"/>
        <end position="188"/>
    </location>
</feature>
<reference evidence="4" key="1">
    <citation type="submission" date="2020-05" db="EMBL/GenBank/DDBJ databases">
        <title>Phylogenomic resolution of chytrid fungi.</title>
        <authorList>
            <person name="Stajich J.E."/>
            <person name="Amses K."/>
            <person name="Simmons R."/>
            <person name="Seto K."/>
            <person name="Myers J."/>
            <person name="Bonds A."/>
            <person name="Quandt C.A."/>
            <person name="Barry K."/>
            <person name="Liu P."/>
            <person name="Grigoriev I."/>
            <person name="Longcore J.E."/>
            <person name="James T.Y."/>
        </authorList>
    </citation>
    <scope>NUCLEOTIDE SEQUENCE</scope>
    <source>
        <strain evidence="4">JEL0513</strain>
    </source>
</reference>
<dbReference type="EMBL" id="JADGJH010000560">
    <property type="protein sequence ID" value="KAJ3126432.1"/>
    <property type="molecule type" value="Genomic_DNA"/>
</dbReference>
<keyword evidence="5" id="KW-1185">Reference proteome</keyword>
<evidence type="ECO:0000256" key="1">
    <source>
        <dbReference type="SAM" id="SignalP"/>
    </source>
</evidence>
<name>A0AAD5XIY0_9FUNG</name>
<feature type="signal peptide" evidence="1">
    <location>
        <begin position="1"/>
        <end position="19"/>
    </location>
</feature>
<dbReference type="InterPro" id="IPR010679">
    <property type="entry name" value="DUF1254"/>
</dbReference>
<evidence type="ECO:0000259" key="3">
    <source>
        <dbReference type="Pfam" id="PF06863"/>
    </source>
</evidence>
<comment type="caution">
    <text evidence="4">The sequence shown here is derived from an EMBL/GenBank/DDBJ whole genome shotgun (WGS) entry which is preliminary data.</text>
</comment>
<evidence type="ECO:0000259" key="2">
    <source>
        <dbReference type="Pfam" id="PF06742"/>
    </source>
</evidence>
<dbReference type="Pfam" id="PF06863">
    <property type="entry name" value="DUF1254"/>
    <property type="match status" value="1"/>
</dbReference>
<accession>A0AAD5XIY0</accession>
<dbReference type="PANTHER" id="PTHR36509">
    <property type="entry name" value="BLL3101 PROTEIN"/>
    <property type="match status" value="1"/>
</dbReference>
<dbReference type="Pfam" id="PF06742">
    <property type="entry name" value="DUF1214"/>
    <property type="match status" value="1"/>
</dbReference>
<evidence type="ECO:0000313" key="4">
    <source>
        <dbReference type="EMBL" id="KAJ3126432.1"/>
    </source>
</evidence>
<dbReference type="AlphaFoldDB" id="A0AAD5XIY0"/>
<dbReference type="InterPro" id="IPR037050">
    <property type="entry name" value="DUF1254_sf"/>
</dbReference>
<organism evidence="4 5">
    <name type="scientific">Physocladia obscura</name>
    <dbReference type="NCBI Taxonomy" id="109957"/>
    <lineage>
        <taxon>Eukaryota</taxon>
        <taxon>Fungi</taxon>
        <taxon>Fungi incertae sedis</taxon>
        <taxon>Chytridiomycota</taxon>
        <taxon>Chytridiomycota incertae sedis</taxon>
        <taxon>Chytridiomycetes</taxon>
        <taxon>Chytridiales</taxon>
        <taxon>Chytriomycetaceae</taxon>
        <taxon>Physocladia</taxon>
    </lineage>
</organism>
<dbReference type="InterPro" id="IPR037049">
    <property type="entry name" value="DUF1214_C_sf"/>
</dbReference>
<keyword evidence="1" id="KW-0732">Signal</keyword>
<feature type="domain" description="DUF1214" evidence="2">
    <location>
        <begin position="325"/>
        <end position="434"/>
    </location>
</feature>
<dbReference type="SUPFAM" id="SSF160935">
    <property type="entry name" value="VPA0735-like"/>
    <property type="match status" value="1"/>
</dbReference>
<dbReference type="InterPro" id="IPR010621">
    <property type="entry name" value="DUF1214"/>
</dbReference>
<proteinExistence type="predicted"/>